<evidence type="ECO:0000256" key="7">
    <source>
        <dbReference type="SAM" id="MobiDB-lite"/>
    </source>
</evidence>
<evidence type="ECO:0000256" key="4">
    <source>
        <dbReference type="ARBA" id="ARBA00022692"/>
    </source>
</evidence>
<dbReference type="GO" id="GO:0016020">
    <property type="term" value="C:membrane"/>
    <property type="evidence" value="ECO:0007669"/>
    <property type="project" value="TreeGrafter"/>
</dbReference>
<keyword evidence="4 8" id="KW-0812">Transmembrane</keyword>
<keyword evidence="5 8" id="KW-1133">Transmembrane helix</keyword>
<proteinExistence type="inferred from homology"/>
<organism evidence="10 11">
    <name type="scientific">Fomitopsis schrenkii</name>
    <name type="common">Brown rot fungus</name>
    <dbReference type="NCBI Taxonomy" id="2126942"/>
    <lineage>
        <taxon>Eukaryota</taxon>
        <taxon>Fungi</taxon>
        <taxon>Dikarya</taxon>
        <taxon>Basidiomycota</taxon>
        <taxon>Agaricomycotina</taxon>
        <taxon>Agaricomycetes</taxon>
        <taxon>Polyporales</taxon>
        <taxon>Fomitopsis</taxon>
    </lineage>
</organism>
<dbReference type="SUPFAM" id="SSF103473">
    <property type="entry name" value="MFS general substrate transporter"/>
    <property type="match status" value="1"/>
</dbReference>
<accession>S8F390</accession>
<feature type="transmembrane region" description="Helical" evidence="8">
    <location>
        <begin position="376"/>
        <end position="396"/>
    </location>
</feature>
<feature type="domain" description="Major facilitator superfamily (MFS) profile" evidence="9">
    <location>
        <begin position="374"/>
        <end position="553"/>
    </location>
</feature>
<feature type="transmembrane region" description="Helical" evidence="8">
    <location>
        <begin position="408"/>
        <end position="427"/>
    </location>
</feature>
<feature type="transmembrane region" description="Helical" evidence="8">
    <location>
        <begin position="463"/>
        <end position="481"/>
    </location>
</feature>
<dbReference type="AlphaFoldDB" id="S8F390"/>
<feature type="compositionally biased region" description="Polar residues" evidence="7">
    <location>
        <begin position="1"/>
        <end position="10"/>
    </location>
</feature>
<gene>
    <name evidence="10" type="ORF">FOMPIDRAFT_1136201</name>
</gene>
<reference evidence="10 11" key="1">
    <citation type="journal article" date="2012" name="Science">
        <title>The Paleozoic origin of enzymatic lignin decomposition reconstructed from 31 fungal genomes.</title>
        <authorList>
            <person name="Floudas D."/>
            <person name="Binder M."/>
            <person name="Riley R."/>
            <person name="Barry K."/>
            <person name="Blanchette R.A."/>
            <person name="Henrissat B."/>
            <person name="Martinez A.T."/>
            <person name="Otillar R."/>
            <person name="Spatafora J.W."/>
            <person name="Yadav J.S."/>
            <person name="Aerts A."/>
            <person name="Benoit I."/>
            <person name="Boyd A."/>
            <person name="Carlson A."/>
            <person name="Copeland A."/>
            <person name="Coutinho P.M."/>
            <person name="de Vries R.P."/>
            <person name="Ferreira P."/>
            <person name="Findley K."/>
            <person name="Foster B."/>
            <person name="Gaskell J."/>
            <person name="Glotzer D."/>
            <person name="Gorecki P."/>
            <person name="Heitman J."/>
            <person name="Hesse C."/>
            <person name="Hori C."/>
            <person name="Igarashi K."/>
            <person name="Jurgens J.A."/>
            <person name="Kallen N."/>
            <person name="Kersten P."/>
            <person name="Kohler A."/>
            <person name="Kuees U."/>
            <person name="Kumar T.K.A."/>
            <person name="Kuo A."/>
            <person name="LaButti K."/>
            <person name="Larrondo L.F."/>
            <person name="Lindquist E."/>
            <person name="Ling A."/>
            <person name="Lombard V."/>
            <person name="Lucas S."/>
            <person name="Lundell T."/>
            <person name="Martin R."/>
            <person name="McLaughlin D.J."/>
            <person name="Morgenstern I."/>
            <person name="Morin E."/>
            <person name="Murat C."/>
            <person name="Nagy L.G."/>
            <person name="Nolan M."/>
            <person name="Ohm R.A."/>
            <person name="Patyshakuliyeva A."/>
            <person name="Rokas A."/>
            <person name="Ruiz-Duenas F.J."/>
            <person name="Sabat G."/>
            <person name="Salamov A."/>
            <person name="Samejima M."/>
            <person name="Schmutz J."/>
            <person name="Slot J.C."/>
            <person name="St John F."/>
            <person name="Stenlid J."/>
            <person name="Sun H."/>
            <person name="Sun S."/>
            <person name="Syed K."/>
            <person name="Tsang A."/>
            <person name="Wiebenga A."/>
            <person name="Young D."/>
            <person name="Pisabarro A."/>
            <person name="Eastwood D.C."/>
            <person name="Martin F."/>
            <person name="Cullen D."/>
            <person name="Grigoriev I.V."/>
            <person name="Hibbett D.S."/>
        </authorList>
    </citation>
    <scope>NUCLEOTIDE SEQUENCE</scope>
    <source>
        <strain evidence="11">FP-58527</strain>
    </source>
</reference>
<dbReference type="FunFam" id="1.20.1250.20:FF:000286">
    <property type="entry name" value="MFS efflux transporter"/>
    <property type="match status" value="1"/>
</dbReference>
<dbReference type="EMBL" id="KE504278">
    <property type="protein sequence ID" value="EPS93409.1"/>
    <property type="molecule type" value="Genomic_DNA"/>
</dbReference>
<dbReference type="GO" id="GO:0022857">
    <property type="term" value="F:transmembrane transporter activity"/>
    <property type="evidence" value="ECO:0007669"/>
    <property type="project" value="InterPro"/>
</dbReference>
<dbReference type="InterPro" id="IPR051788">
    <property type="entry name" value="MFS_Transporter"/>
</dbReference>
<evidence type="ECO:0000256" key="5">
    <source>
        <dbReference type="ARBA" id="ARBA00022989"/>
    </source>
</evidence>
<dbReference type="STRING" id="743788.S8F390"/>
<dbReference type="Pfam" id="PF07690">
    <property type="entry name" value="MFS_1"/>
    <property type="match status" value="1"/>
</dbReference>
<dbReference type="GO" id="GO:0012505">
    <property type="term" value="C:endomembrane system"/>
    <property type="evidence" value="ECO:0007669"/>
    <property type="project" value="UniProtKB-SubCell"/>
</dbReference>
<dbReference type="PANTHER" id="PTHR23514:SF3">
    <property type="entry name" value="BYPASS OF STOP CODON PROTEIN 6"/>
    <property type="match status" value="1"/>
</dbReference>
<feature type="transmembrane region" description="Helical" evidence="8">
    <location>
        <begin position="288"/>
        <end position="307"/>
    </location>
</feature>
<dbReference type="PROSITE" id="PS50850">
    <property type="entry name" value="MFS"/>
    <property type="match status" value="1"/>
</dbReference>
<feature type="transmembrane region" description="Helical" evidence="8">
    <location>
        <begin position="200"/>
        <end position="221"/>
    </location>
</feature>
<dbReference type="eggNOG" id="ENOG502QQA7">
    <property type="taxonomic scope" value="Eukaryota"/>
</dbReference>
<evidence type="ECO:0000256" key="2">
    <source>
        <dbReference type="ARBA" id="ARBA00008335"/>
    </source>
</evidence>
<keyword evidence="11" id="KW-1185">Reference proteome</keyword>
<sequence>MSQPILESSQAAAAAARKVSTGSTSSAADKRAEILRALRAEHTVFKTSPYGPDSALETEANASASSLDLSTIVPASLERIRRRSDLSRISQIAGEAIELPVLPPIQERNNAQSSAVAPVPSQLSLSKITDIEVAPASYAASVDYTAENSAVPAFTPAQRAVFRRNARLQFFALCYSFFLEGWNDGTTGPLLPRIERNYHIGFAIVSMLFVTNCVGFLSGAVMNVWLTHKLGLGKVRAAIQLIGYALMAPGGPFWLMCIAFVFAGYGISLQNAQGNGYVGNMKKERAHVYYGFLHASYGLGALVAPLVATQFSSARHWSFHYLISTGIAVSNLLLLWGVFRLKDQNAIMREAGRVPEYSGAQENVYHQIMRLKEVHYLALFSLIYVGVEVSIGGWIVTFIEDQRGGGASAGYISSGFFGGLMLGRILLMQLNRKLGERWVIVYYSIVVIILEITVWVVPSLIENAIAVSVVGLLMGPIYPVLMNQSTGLLPKWLLTGCLGYIGGVGQAGSAVLPFITGLISSKFGIASLQPFIVSMMSTMIIIWALVPKAKRIE</sequence>
<dbReference type="HOGENOM" id="CLU_021993_6_0_1"/>
<dbReference type="InterPro" id="IPR011701">
    <property type="entry name" value="MFS"/>
</dbReference>
<feature type="transmembrane region" description="Helical" evidence="8">
    <location>
        <begin position="527"/>
        <end position="546"/>
    </location>
</feature>
<dbReference type="OrthoDB" id="413079at2759"/>
<dbReference type="InParanoid" id="S8F390"/>
<evidence type="ECO:0000256" key="1">
    <source>
        <dbReference type="ARBA" id="ARBA00004127"/>
    </source>
</evidence>
<evidence type="ECO:0000259" key="9">
    <source>
        <dbReference type="PROSITE" id="PS50850"/>
    </source>
</evidence>
<name>S8F390_FOMSC</name>
<dbReference type="Proteomes" id="UP000015241">
    <property type="component" value="Unassembled WGS sequence"/>
</dbReference>
<keyword evidence="6 8" id="KW-0472">Membrane</keyword>
<evidence type="ECO:0000313" key="10">
    <source>
        <dbReference type="EMBL" id="EPS93409.1"/>
    </source>
</evidence>
<comment type="similarity">
    <text evidence="2">Belongs to the major facilitator superfamily.</text>
</comment>
<keyword evidence="3" id="KW-0813">Transport</keyword>
<feature type="region of interest" description="Disordered" evidence="7">
    <location>
        <begin position="1"/>
        <end position="29"/>
    </location>
</feature>
<feature type="transmembrane region" description="Helical" evidence="8">
    <location>
        <begin position="241"/>
        <end position="267"/>
    </location>
</feature>
<evidence type="ECO:0000313" key="11">
    <source>
        <dbReference type="Proteomes" id="UP000015241"/>
    </source>
</evidence>
<dbReference type="InterPro" id="IPR036259">
    <property type="entry name" value="MFS_trans_sf"/>
</dbReference>
<dbReference type="Gene3D" id="1.20.1250.20">
    <property type="entry name" value="MFS general substrate transporter like domains"/>
    <property type="match status" value="2"/>
</dbReference>
<feature type="transmembrane region" description="Helical" evidence="8">
    <location>
        <begin position="319"/>
        <end position="339"/>
    </location>
</feature>
<evidence type="ECO:0000256" key="8">
    <source>
        <dbReference type="SAM" id="Phobius"/>
    </source>
</evidence>
<feature type="transmembrane region" description="Helical" evidence="8">
    <location>
        <begin position="439"/>
        <end position="457"/>
    </location>
</feature>
<dbReference type="PANTHER" id="PTHR23514">
    <property type="entry name" value="BYPASS OF STOP CODON PROTEIN 6"/>
    <property type="match status" value="1"/>
</dbReference>
<evidence type="ECO:0000256" key="3">
    <source>
        <dbReference type="ARBA" id="ARBA00022448"/>
    </source>
</evidence>
<protein>
    <recommendedName>
        <fullName evidence="9">Major facilitator superfamily (MFS) profile domain-containing protein</fullName>
    </recommendedName>
</protein>
<feature type="transmembrane region" description="Helical" evidence="8">
    <location>
        <begin position="493"/>
        <end position="515"/>
    </location>
</feature>
<comment type="subcellular location">
    <subcellularLocation>
        <location evidence="1">Endomembrane system</location>
        <topology evidence="1">Multi-pass membrane protein</topology>
    </subcellularLocation>
</comment>
<evidence type="ECO:0000256" key="6">
    <source>
        <dbReference type="ARBA" id="ARBA00023136"/>
    </source>
</evidence>
<dbReference type="InterPro" id="IPR020846">
    <property type="entry name" value="MFS_dom"/>
</dbReference>